<feature type="region of interest" description="Disordered" evidence="1">
    <location>
        <begin position="158"/>
        <end position="203"/>
    </location>
</feature>
<feature type="compositionally biased region" description="Low complexity" evidence="1">
    <location>
        <begin position="191"/>
        <end position="203"/>
    </location>
</feature>
<reference evidence="2 3" key="1">
    <citation type="submission" date="2018-07" db="EMBL/GenBank/DDBJ databases">
        <title>Complete genome sequence of soil actinomycete Streptomyces cavourensis tj430.</title>
        <authorList>
            <person name="Wang P."/>
            <person name="Huang Y."/>
        </authorList>
    </citation>
    <scope>NUCLEOTIDE SEQUENCE [LARGE SCALE GENOMIC DNA]</scope>
    <source>
        <strain evidence="2 3">TJ430</strain>
    </source>
</reference>
<name>A0AAD0Q2D8_9ACTN</name>
<feature type="compositionally biased region" description="Pro residues" evidence="1">
    <location>
        <begin position="95"/>
        <end position="107"/>
    </location>
</feature>
<protein>
    <recommendedName>
        <fullName evidence="4">Nucleopolyhedrovirus P10 family protein</fullName>
    </recommendedName>
</protein>
<proteinExistence type="predicted"/>
<dbReference type="Proteomes" id="UP000253779">
    <property type="component" value="Chromosome"/>
</dbReference>
<dbReference type="RefSeq" id="WP_114930128.1">
    <property type="nucleotide sequence ID" value="NZ_CP030930.1"/>
</dbReference>
<sequence>MTTELSPRRADGWTAAVRQRLGLGRLLPLGGATDGIWIAETAAASVLRAEAVVPGAVLGALRIGLSRGAADRKDMTTSEPTSPPASPSPSGAVPGPVPPPGALPPGPLRIEAEFRAAADRPLPGTAATLRAALVAAAAARLGLEVAEVDLRVTALLEDGASDGGGPSPDGVTPDGGASDDGDAPDQVMTPSAASPAAARADGPVAEAAARVPGVVSLTRTLGSPVHTAAGHIRVEVATAGDHRALDVARSVRTAVSAATTDGLPVSVLVTDVAEPPAGRAR</sequence>
<gene>
    <name evidence="2" type="ORF">DTW94_06060</name>
</gene>
<feature type="region of interest" description="Disordered" evidence="1">
    <location>
        <begin position="69"/>
        <end position="107"/>
    </location>
</feature>
<evidence type="ECO:0000256" key="1">
    <source>
        <dbReference type="SAM" id="MobiDB-lite"/>
    </source>
</evidence>
<dbReference type="AlphaFoldDB" id="A0AAD0Q2D8"/>
<accession>A0AAD0Q2D8</accession>
<evidence type="ECO:0000313" key="3">
    <source>
        <dbReference type="Proteomes" id="UP000253779"/>
    </source>
</evidence>
<evidence type="ECO:0008006" key="4">
    <source>
        <dbReference type="Google" id="ProtNLM"/>
    </source>
</evidence>
<organism evidence="2 3">
    <name type="scientific">Streptomyces cavourensis</name>
    <dbReference type="NCBI Taxonomy" id="67258"/>
    <lineage>
        <taxon>Bacteria</taxon>
        <taxon>Bacillati</taxon>
        <taxon>Actinomycetota</taxon>
        <taxon>Actinomycetes</taxon>
        <taxon>Kitasatosporales</taxon>
        <taxon>Streptomycetaceae</taxon>
        <taxon>Streptomyces</taxon>
    </lineage>
</organism>
<dbReference type="EMBL" id="CP030930">
    <property type="protein sequence ID" value="AXI70907.1"/>
    <property type="molecule type" value="Genomic_DNA"/>
</dbReference>
<evidence type="ECO:0000313" key="2">
    <source>
        <dbReference type="EMBL" id="AXI70907.1"/>
    </source>
</evidence>